<dbReference type="InterPro" id="IPR021508">
    <property type="entry name" value="Gp17-like"/>
</dbReference>
<dbReference type="Pfam" id="PF11367">
    <property type="entry name" value="Tail_completion_gp17"/>
    <property type="match status" value="1"/>
</dbReference>
<dbReference type="AlphaFoldDB" id="A0A2S9X6Z0"/>
<reference evidence="1 2" key="1">
    <citation type="submission" date="2017-01" db="EMBL/GenBank/DDBJ databases">
        <title>New insights into the genetic diversity of Chromobacterium isolated from tropical freshwater lake.</title>
        <authorList>
            <person name="Santos A.B."/>
            <person name="Nascimento A.M."/>
            <person name="Da Silva P.C."/>
        </authorList>
    </citation>
    <scope>NUCLEOTIDE SEQUENCE [LARGE SCALE GENOMIC DNA]</scope>
    <source>
        <strain evidence="1 2">56AF</strain>
    </source>
</reference>
<evidence type="ECO:0008006" key="3">
    <source>
        <dbReference type="Google" id="ProtNLM"/>
    </source>
</evidence>
<dbReference type="Proteomes" id="UP000239469">
    <property type="component" value="Unassembled WGS sequence"/>
</dbReference>
<protein>
    <recommendedName>
        <fullName evidence="3">DUF3168 domain-containing protein</fullName>
    </recommendedName>
</protein>
<comment type="caution">
    <text evidence="1">The sequence shown here is derived from an EMBL/GenBank/DDBJ whole genome shotgun (WGS) entry which is preliminary data.</text>
</comment>
<dbReference type="OrthoDB" id="9808939at2"/>
<organism evidence="1 2">
    <name type="scientific">Chromobacterium amazonense</name>
    <dbReference type="NCBI Taxonomy" id="1382803"/>
    <lineage>
        <taxon>Bacteria</taxon>
        <taxon>Pseudomonadati</taxon>
        <taxon>Pseudomonadota</taxon>
        <taxon>Betaproteobacteria</taxon>
        <taxon>Neisseriales</taxon>
        <taxon>Chromobacteriaceae</taxon>
        <taxon>Chromobacterium</taxon>
    </lineage>
</organism>
<dbReference type="EMBL" id="MTBD01000010">
    <property type="protein sequence ID" value="PRP71502.1"/>
    <property type="molecule type" value="Genomic_DNA"/>
</dbReference>
<sequence>MIGAAIVELLAVPAVAALVGDRVYPVELPDEPVLPAVAYQVISERPKRGGKRLPGVRSSSLQLSIVAADYDAAYAVAWAIRRRLEGWCGEVGGMVLYDAMEEDSRDVGDAAPHVVAMTWRIHWKEKGE</sequence>
<accession>A0A2S9X6Z0</accession>
<proteinExistence type="predicted"/>
<dbReference type="RefSeq" id="WP_106076113.1">
    <property type="nucleotide sequence ID" value="NZ_MTBD01000010.1"/>
</dbReference>
<evidence type="ECO:0000313" key="1">
    <source>
        <dbReference type="EMBL" id="PRP71502.1"/>
    </source>
</evidence>
<gene>
    <name evidence="1" type="ORF">BUE93_05750</name>
</gene>
<name>A0A2S9X6Z0_9NEIS</name>
<evidence type="ECO:0000313" key="2">
    <source>
        <dbReference type="Proteomes" id="UP000239469"/>
    </source>
</evidence>